<dbReference type="InterPro" id="IPR039536">
    <property type="entry name" value="TetR_C_Proteobacteria"/>
</dbReference>
<gene>
    <name evidence="5" type="ORF">SAMN04489712_117128</name>
</gene>
<reference evidence="6" key="1">
    <citation type="submission" date="2016-10" db="EMBL/GenBank/DDBJ databases">
        <authorList>
            <person name="Varghese N."/>
            <person name="Submissions S."/>
        </authorList>
    </citation>
    <scope>NUCLEOTIDE SEQUENCE [LARGE SCALE GENOMIC DNA]</scope>
    <source>
        <strain evidence="6">DSM 43163</strain>
    </source>
</reference>
<keyword evidence="6" id="KW-1185">Reference proteome</keyword>
<dbReference type="OrthoDB" id="7186128at2"/>
<evidence type="ECO:0000256" key="1">
    <source>
        <dbReference type="ARBA" id="ARBA00023125"/>
    </source>
</evidence>
<dbReference type="Gene3D" id="1.10.10.60">
    <property type="entry name" value="Homeodomain-like"/>
    <property type="match status" value="1"/>
</dbReference>
<evidence type="ECO:0000313" key="6">
    <source>
        <dbReference type="Proteomes" id="UP000236723"/>
    </source>
</evidence>
<feature type="region of interest" description="Disordered" evidence="3">
    <location>
        <begin position="1"/>
        <end position="28"/>
    </location>
</feature>
<dbReference type="GO" id="GO:0000976">
    <property type="term" value="F:transcription cis-regulatory region binding"/>
    <property type="evidence" value="ECO:0007669"/>
    <property type="project" value="TreeGrafter"/>
</dbReference>
<name>A0A1H6DIM5_9ACTN</name>
<dbReference type="InterPro" id="IPR036271">
    <property type="entry name" value="Tet_transcr_reg_TetR-rel_C_sf"/>
</dbReference>
<protein>
    <submittedName>
        <fullName evidence="5">DNA-binding transcriptional regulator, AcrR family</fullName>
    </submittedName>
</protein>
<dbReference type="InterPro" id="IPR009057">
    <property type="entry name" value="Homeodomain-like_sf"/>
</dbReference>
<evidence type="ECO:0000256" key="2">
    <source>
        <dbReference type="PROSITE-ProRule" id="PRU00335"/>
    </source>
</evidence>
<evidence type="ECO:0000256" key="3">
    <source>
        <dbReference type="SAM" id="MobiDB-lite"/>
    </source>
</evidence>
<dbReference type="InterPro" id="IPR001647">
    <property type="entry name" value="HTH_TetR"/>
</dbReference>
<dbReference type="AlphaFoldDB" id="A0A1H6DIM5"/>
<dbReference type="RefSeq" id="WP_103942391.1">
    <property type="nucleotide sequence ID" value="NZ_FNVO01000017.1"/>
</dbReference>
<organism evidence="5 6">
    <name type="scientific">Thermomonospora echinospora</name>
    <dbReference type="NCBI Taxonomy" id="1992"/>
    <lineage>
        <taxon>Bacteria</taxon>
        <taxon>Bacillati</taxon>
        <taxon>Actinomycetota</taxon>
        <taxon>Actinomycetes</taxon>
        <taxon>Streptosporangiales</taxon>
        <taxon>Thermomonosporaceae</taxon>
        <taxon>Thermomonospora</taxon>
    </lineage>
</organism>
<feature type="DNA-binding region" description="H-T-H motif" evidence="2">
    <location>
        <begin position="52"/>
        <end position="71"/>
    </location>
</feature>
<dbReference type="SUPFAM" id="SSF48498">
    <property type="entry name" value="Tetracyclin repressor-like, C-terminal domain"/>
    <property type="match status" value="1"/>
</dbReference>
<dbReference type="PANTHER" id="PTHR30055">
    <property type="entry name" value="HTH-TYPE TRANSCRIPTIONAL REGULATOR RUTR"/>
    <property type="match status" value="1"/>
</dbReference>
<dbReference type="PANTHER" id="PTHR30055:SF146">
    <property type="entry name" value="HTH-TYPE TRANSCRIPTIONAL DUAL REGULATOR CECR"/>
    <property type="match status" value="1"/>
</dbReference>
<dbReference type="InterPro" id="IPR050109">
    <property type="entry name" value="HTH-type_TetR-like_transc_reg"/>
</dbReference>
<feature type="domain" description="HTH tetR-type" evidence="4">
    <location>
        <begin position="29"/>
        <end position="89"/>
    </location>
</feature>
<dbReference type="PRINTS" id="PR00455">
    <property type="entry name" value="HTHTETR"/>
</dbReference>
<dbReference type="Pfam" id="PF14246">
    <property type="entry name" value="TetR_C_7"/>
    <property type="match status" value="1"/>
</dbReference>
<accession>A0A1H6DIM5</accession>
<evidence type="ECO:0000259" key="4">
    <source>
        <dbReference type="PROSITE" id="PS50977"/>
    </source>
</evidence>
<dbReference type="Proteomes" id="UP000236723">
    <property type="component" value="Unassembled WGS sequence"/>
</dbReference>
<keyword evidence="1 2" id="KW-0238">DNA-binding</keyword>
<dbReference type="Gene3D" id="1.10.357.10">
    <property type="entry name" value="Tetracycline Repressor, domain 2"/>
    <property type="match status" value="1"/>
</dbReference>
<dbReference type="GO" id="GO:0003700">
    <property type="term" value="F:DNA-binding transcription factor activity"/>
    <property type="evidence" value="ECO:0007669"/>
    <property type="project" value="TreeGrafter"/>
</dbReference>
<evidence type="ECO:0000313" key="5">
    <source>
        <dbReference type="EMBL" id="SEG85064.1"/>
    </source>
</evidence>
<proteinExistence type="predicted"/>
<dbReference type="PROSITE" id="PS50977">
    <property type="entry name" value="HTH_TETR_2"/>
    <property type="match status" value="1"/>
</dbReference>
<dbReference type="SUPFAM" id="SSF46689">
    <property type="entry name" value="Homeodomain-like"/>
    <property type="match status" value="1"/>
</dbReference>
<sequence>MPPSAHSRTSPPAAARTRRGGRPTREEAARLDRAVRDCALRLFLEHGYEGTSMDAIARAAGTTKATLYKRFTSKEDVFSSVLEWAIMRSDWPRPEPEPPDLDDLEGALTAIAETALRRALDPAMVQLGRIAVTQAARFPEIARRTHAAGFFPRQPLVAELLRRHATTGAIVADDPEILAEHFLGMVAGMPARLASFGIVRDPDVQERHTRAAVRLFLRSLRPD</sequence>
<dbReference type="Pfam" id="PF00440">
    <property type="entry name" value="TetR_N"/>
    <property type="match status" value="1"/>
</dbReference>
<dbReference type="EMBL" id="FNVO01000017">
    <property type="protein sequence ID" value="SEG85064.1"/>
    <property type="molecule type" value="Genomic_DNA"/>
</dbReference>